<dbReference type="CDD" id="cd13597">
    <property type="entry name" value="PBP2_lipoprotein_Tp32"/>
    <property type="match status" value="1"/>
</dbReference>
<evidence type="ECO:0000256" key="3">
    <source>
        <dbReference type="ARBA" id="ARBA00023136"/>
    </source>
</evidence>
<feature type="lipid moiety-binding region" description="S-diacylglycerol cysteine" evidence="7">
    <location>
        <position position="30"/>
    </location>
</feature>
<evidence type="ECO:0000313" key="9">
    <source>
        <dbReference type="Proteomes" id="UP000006408"/>
    </source>
</evidence>
<dbReference type="AlphaFoldDB" id="C4FEK1"/>
<evidence type="ECO:0000256" key="4">
    <source>
        <dbReference type="ARBA" id="ARBA00023139"/>
    </source>
</evidence>
<proteinExistence type="inferred from homology"/>
<dbReference type="InterPro" id="IPR004872">
    <property type="entry name" value="Lipoprotein_NlpA"/>
</dbReference>
<accession>C4FEK1</accession>
<protein>
    <recommendedName>
        <fullName evidence="6">Lipoprotein</fullName>
    </recommendedName>
</protein>
<dbReference type="HOGENOM" id="CLU_067080_0_0_11"/>
<evidence type="ECO:0000256" key="1">
    <source>
        <dbReference type="ARBA" id="ARBA00004635"/>
    </source>
</evidence>
<dbReference type="Gene3D" id="3.40.190.10">
    <property type="entry name" value="Periplasmic binding protein-like II"/>
    <property type="match status" value="2"/>
</dbReference>
<organism evidence="8 9">
    <name type="scientific">Bifidobacterium angulatum DSM 20098 = JCM 7096</name>
    <dbReference type="NCBI Taxonomy" id="518635"/>
    <lineage>
        <taxon>Bacteria</taxon>
        <taxon>Bacillati</taxon>
        <taxon>Actinomycetota</taxon>
        <taxon>Actinomycetes</taxon>
        <taxon>Bifidobacteriales</taxon>
        <taxon>Bifidobacteriaceae</taxon>
        <taxon>Bifidobacterium</taxon>
    </lineage>
</organism>
<dbReference type="STRING" id="1683.Bang102_005540"/>
<reference evidence="8" key="1">
    <citation type="submission" date="2009-04" db="EMBL/GenBank/DDBJ databases">
        <authorList>
            <person name="Weinstock G."/>
            <person name="Sodergren E."/>
            <person name="Clifton S."/>
            <person name="Fulton L."/>
            <person name="Fulton B."/>
            <person name="Courtney L."/>
            <person name="Fronick C."/>
            <person name="Harrison M."/>
            <person name="Strong C."/>
            <person name="Farmer C."/>
            <person name="Delahaunty K."/>
            <person name="Markovic C."/>
            <person name="Hall O."/>
            <person name="Minx P."/>
            <person name="Tomlinson C."/>
            <person name="Mitreva M."/>
            <person name="Nelson J."/>
            <person name="Hou S."/>
            <person name="Wollam A."/>
            <person name="Pepin K.H."/>
            <person name="Johnson M."/>
            <person name="Bhonagiri V."/>
            <person name="Nash W.E."/>
            <person name="Warren W."/>
            <person name="Chinwalla A."/>
            <person name="Mardis E.R."/>
            <person name="Wilson R.K."/>
        </authorList>
    </citation>
    <scope>NUCLEOTIDE SEQUENCE [LARGE SCALE GENOMIC DNA]</scope>
    <source>
        <strain evidence="8">DSM 20098</strain>
    </source>
</reference>
<comment type="caution">
    <text evidence="8">The sequence shown here is derived from an EMBL/GenBank/DDBJ whole genome shotgun (WGS) entry which is preliminary data.</text>
</comment>
<dbReference type="Proteomes" id="UP000006408">
    <property type="component" value="Unassembled WGS sequence"/>
</dbReference>
<keyword evidence="3" id="KW-0472">Membrane</keyword>
<dbReference type="eggNOG" id="COG1464">
    <property type="taxonomic scope" value="Bacteria"/>
</dbReference>
<keyword evidence="4" id="KW-0564">Palmitate</keyword>
<sequence length="285" mass="30665">MREELNMRNKKIIGALLAVTAIASFGLSGCGSSNGAASKENDKTITVAASPTPHAEILNKAVKPLVEKDGYKLVVKEFTDYVQPNTATEEGEVDANYFQHKPYLDNFNKEKGTHLASVAGIHFEPFGLYPGKTKTLDALADGATVAVPNDATNEARALLLLQDAGLIELKNPKDINATTKDITSNPKNLKFKELEAAVVPTVIKDVDIAALNGNYAIQAGFDPTKDTLATEKAGGLAAKTYQNILVVKEGNENTNKTKELKKALKSSEVRDYITKNYKGAVVPVF</sequence>
<gene>
    <name evidence="8" type="ORF">BIFANG_02742</name>
</gene>
<evidence type="ECO:0000256" key="7">
    <source>
        <dbReference type="PIRSR" id="PIRSR002854-1"/>
    </source>
</evidence>
<keyword evidence="9" id="KW-1185">Reference proteome</keyword>
<dbReference type="PIRSF" id="PIRSF002854">
    <property type="entry name" value="MetQ"/>
    <property type="match status" value="1"/>
</dbReference>
<keyword evidence="2" id="KW-0732">Signal</keyword>
<dbReference type="Pfam" id="PF03180">
    <property type="entry name" value="Lipoprotein_9"/>
    <property type="match status" value="1"/>
</dbReference>
<comment type="similarity">
    <text evidence="6">Belongs to the nlpA lipoprotein family.</text>
</comment>
<dbReference type="PROSITE" id="PS51257">
    <property type="entry name" value="PROKAR_LIPOPROTEIN"/>
    <property type="match status" value="1"/>
</dbReference>
<dbReference type="PATRIC" id="fig|518635.7.peg.685"/>
<comment type="subcellular location">
    <subcellularLocation>
        <location evidence="1">Membrane</location>
        <topology evidence="1">Lipid-anchor</topology>
    </subcellularLocation>
</comment>
<dbReference type="SUPFAM" id="SSF53850">
    <property type="entry name" value="Periplasmic binding protein-like II"/>
    <property type="match status" value="1"/>
</dbReference>
<keyword evidence="5 6" id="KW-0449">Lipoprotein</keyword>
<dbReference type="PANTHER" id="PTHR30429:SF0">
    <property type="entry name" value="METHIONINE-BINDING LIPOPROTEIN METQ"/>
    <property type="match status" value="1"/>
</dbReference>
<dbReference type="EMBL" id="ABYS02000004">
    <property type="protein sequence ID" value="EEP21382.1"/>
    <property type="molecule type" value="Genomic_DNA"/>
</dbReference>
<name>C4FEK1_9BIFI</name>
<evidence type="ECO:0000256" key="6">
    <source>
        <dbReference type="PIRNR" id="PIRNR002854"/>
    </source>
</evidence>
<evidence type="ECO:0000256" key="2">
    <source>
        <dbReference type="ARBA" id="ARBA00022729"/>
    </source>
</evidence>
<dbReference type="GO" id="GO:0016020">
    <property type="term" value="C:membrane"/>
    <property type="evidence" value="ECO:0007669"/>
    <property type="project" value="UniProtKB-SubCell"/>
</dbReference>
<evidence type="ECO:0000256" key="5">
    <source>
        <dbReference type="ARBA" id="ARBA00023288"/>
    </source>
</evidence>
<evidence type="ECO:0000313" key="8">
    <source>
        <dbReference type="EMBL" id="EEP21382.1"/>
    </source>
</evidence>
<dbReference type="PANTHER" id="PTHR30429">
    <property type="entry name" value="D-METHIONINE-BINDING LIPOPROTEIN METQ"/>
    <property type="match status" value="1"/>
</dbReference>